<evidence type="ECO:0000313" key="3">
    <source>
        <dbReference type="Proteomes" id="UP001362999"/>
    </source>
</evidence>
<gene>
    <name evidence="2" type="ORF">R3P38DRAFT_2799763</name>
</gene>
<sequence length="455" mass="50506">MGTACLRGTQILKSKSKSSDRVVPVIDAGKTSRVDIQQNSRCTSAGAWAVSTAIMEHSHSTYPTPWCTRYASKLARSKLPANTNINLHTDDMHHQIDNGGNAEQHHQGRRAKKIRRERRLESRENPYSLWFTAAVACPHAPPLTTPPFTHNAVMAFTTETTDDLHPRIQRVPTTKPNPPSTSPIPRRRPNHQYEAGGGQAIKTSACTAPARSCNRHAHSRSHPIPPPSPAKPSPTPAPTYMRFEIRKRLNPRPAIAHPEKTRAVRGGDQQHRTNRRGERHDLLVSFNRHPAPYHAANAFWFPSAVHRACAALQNLHTLASDQKLFTHDTAMLLAVDMLASTTSLPRFQHYRCTPYLATIRIANTSEGERGRAQSCEDLEALLAVILEIQNESTPTSSASLFSRPRISISPPSADRPHSLTHTMTGEARLASSPSSPTRPHHDQLPLFARMKLELD</sequence>
<feature type="compositionally biased region" description="Basic residues" evidence="1">
    <location>
        <begin position="107"/>
        <end position="117"/>
    </location>
</feature>
<comment type="caution">
    <text evidence="2">The sequence shown here is derived from an EMBL/GenBank/DDBJ whole genome shotgun (WGS) entry which is preliminary data.</text>
</comment>
<feature type="region of interest" description="Disordered" evidence="1">
    <location>
        <begin position="168"/>
        <end position="190"/>
    </location>
</feature>
<feature type="region of interest" description="Disordered" evidence="1">
    <location>
        <begin position="97"/>
        <end position="120"/>
    </location>
</feature>
<proteinExistence type="predicted"/>
<dbReference type="Proteomes" id="UP001362999">
    <property type="component" value="Unassembled WGS sequence"/>
</dbReference>
<feature type="region of interest" description="Disordered" evidence="1">
    <location>
        <begin position="396"/>
        <end position="444"/>
    </location>
</feature>
<keyword evidence="3" id="KW-1185">Reference proteome</keyword>
<feature type="compositionally biased region" description="Low complexity" evidence="1">
    <location>
        <begin position="402"/>
        <end position="412"/>
    </location>
</feature>
<accession>A0AAV9ZZG3</accession>
<evidence type="ECO:0000313" key="2">
    <source>
        <dbReference type="EMBL" id="KAK6996442.1"/>
    </source>
</evidence>
<feature type="compositionally biased region" description="Pro residues" evidence="1">
    <location>
        <begin position="223"/>
        <end position="237"/>
    </location>
</feature>
<feature type="region of interest" description="Disordered" evidence="1">
    <location>
        <begin position="211"/>
        <end position="237"/>
    </location>
</feature>
<organism evidence="2 3">
    <name type="scientific">Favolaschia claudopus</name>
    <dbReference type="NCBI Taxonomy" id="2862362"/>
    <lineage>
        <taxon>Eukaryota</taxon>
        <taxon>Fungi</taxon>
        <taxon>Dikarya</taxon>
        <taxon>Basidiomycota</taxon>
        <taxon>Agaricomycotina</taxon>
        <taxon>Agaricomycetes</taxon>
        <taxon>Agaricomycetidae</taxon>
        <taxon>Agaricales</taxon>
        <taxon>Marasmiineae</taxon>
        <taxon>Mycenaceae</taxon>
        <taxon>Favolaschia</taxon>
    </lineage>
</organism>
<evidence type="ECO:0000256" key="1">
    <source>
        <dbReference type="SAM" id="MobiDB-lite"/>
    </source>
</evidence>
<reference evidence="2 3" key="1">
    <citation type="journal article" date="2024" name="J Genomics">
        <title>Draft genome sequencing and assembly of Favolaschia claudopus CIRM-BRFM 2984 isolated from oak limbs.</title>
        <authorList>
            <person name="Navarro D."/>
            <person name="Drula E."/>
            <person name="Chaduli D."/>
            <person name="Cazenave R."/>
            <person name="Ahrendt S."/>
            <person name="Wang J."/>
            <person name="Lipzen A."/>
            <person name="Daum C."/>
            <person name="Barry K."/>
            <person name="Grigoriev I.V."/>
            <person name="Favel A."/>
            <person name="Rosso M.N."/>
            <person name="Martin F."/>
        </authorList>
    </citation>
    <scope>NUCLEOTIDE SEQUENCE [LARGE SCALE GENOMIC DNA]</scope>
    <source>
        <strain evidence="2 3">CIRM-BRFM 2984</strain>
    </source>
</reference>
<protein>
    <submittedName>
        <fullName evidence="2">Uncharacterized protein</fullName>
    </submittedName>
</protein>
<dbReference type="EMBL" id="JAWWNJ010000097">
    <property type="protein sequence ID" value="KAK6996442.1"/>
    <property type="molecule type" value="Genomic_DNA"/>
</dbReference>
<name>A0AAV9ZZG3_9AGAR</name>
<dbReference type="AlphaFoldDB" id="A0AAV9ZZG3"/>